<dbReference type="EMBL" id="NFII01000011">
    <property type="protein sequence ID" value="OUO00469.1"/>
    <property type="molecule type" value="Genomic_DNA"/>
</dbReference>
<gene>
    <name evidence="1" type="ORF">B5F97_12080</name>
</gene>
<dbReference type="Proteomes" id="UP000195386">
    <property type="component" value="Unassembled WGS sequence"/>
</dbReference>
<organism evidence="1 2">
    <name type="scientific">Bacteroides clarus</name>
    <dbReference type="NCBI Taxonomy" id="626929"/>
    <lineage>
        <taxon>Bacteria</taxon>
        <taxon>Pseudomonadati</taxon>
        <taxon>Bacteroidota</taxon>
        <taxon>Bacteroidia</taxon>
        <taxon>Bacteroidales</taxon>
        <taxon>Bacteroidaceae</taxon>
        <taxon>Bacteroides</taxon>
    </lineage>
</organism>
<name>A0A1Y3YVG4_9BACE</name>
<accession>A0A1Y3YVG4</accession>
<evidence type="ECO:0000313" key="1">
    <source>
        <dbReference type="EMBL" id="OUO00469.1"/>
    </source>
</evidence>
<proteinExistence type="predicted"/>
<protein>
    <submittedName>
        <fullName evidence="1">Uncharacterized protein</fullName>
    </submittedName>
</protein>
<sequence>MCNSIEWGKCEICGKEEQLERTYFYYPIHCECCGSKDKNGQNVHFEMVRHCINCPAPMPKEIHPLCKAMDGNTYRASISNILPIDIRGEFIINESIIKEKQS</sequence>
<dbReference type="AlphaFoldDB" id="A0A1Y3YVG4"/>
<evidence type="ECO:0000313" key="2">
    <source>
        <dbReference type="Proteomes" id="UP000195386"/>
    </source>
</evidence>
<comment type="caution">
    <text evidence="1">The sequence shown here is derived from an EMBL/GenBank/DDBJ whole genome shotgun (WGS) entry which is preliminary data.</text>
</comment>
<reference evidence="2" key="1">
    <citation type="submission" date="2017-04" db="EMBL/GenBank/DDBJ databases">
        <title>Function of individual gut microbiota members based on whole genome sequencing of pure cultures obtained from chicken caecum.</title>
        <authorList>
            <person name="Medvecky M."/>
            <person name="Cejkova D."/>
            <person name="Polansky O."/>
            <person name="Karasova D."/>
            <person name="Kubasova T."/>
            <person name="Cizek A."/>
            <person name="Rychlik I."/>
        </authorList>
    </citation>
    <scope>NUCLEOTIDE SEQUENCE [LARGE SCALE GENOMIC DNA]</scope>
    <source>
        <strain evidence="2">An43</strain>
    </source>
</reference>